<dbReference type="GO" id="GO:0008168">
    <property type="term" value="F:methyltransferase activity"/>
    <property type="evidence" value="ECO:0007669"/>
    <property type="project" value="UniProtKB-KW"/>
</dbReference>
<dbReference type="EMBL" id="FONZ01000002">
    <property type="protein sequence ID" value="SFF05252.1"/>
    <property type="molecule type" value="Genomic_DNA"/>
</dbReference>
<dbReference type="OrthoDB" id="9800454at2"/>
<dbReference type="InterPro" id="IPR029063">
    <property type="entry name" value="SAM-dependent_MTases_sf"/>
</dbReference>
<dbReference type="Proteomes" id="UP000198520">
    <property type="component" value="Unassembled WGS sequence"/>
</dbReference>
<dbReference type="AlphaFoldDB" id="A0A1I2FIL0"/>
<evidence type="ECO:0000256" key="2">
    <source>
        <dbReference type="ARBA" id="ARBA00022679"/>
    </source>
</evidence>
<dbReference type="Pfam" id="PF13649">
    <property type="entry name" value="Methyltransf_25"/>
    <property type="match status" value="1"/>
</dbReference>
<evidence type="ECO:0000256" key="1">
    <source>
        <dbReference type="ARBA" id="ARBA00022603"/>
    </source>
</evidence>
<evidence type="ECO:0000313" key="6">
    <source>
        <dbReference type="Proteomes" id="UP000198520"/>
    </source>
</evidence>
<organism evidence="5 6">
    <name type="scientific">Flavimobilis marinus</name>
    <dbReference type="NCBI Taxonomy" id="285351"/>
    <lineage>
        <taxon>Bacteria</taxon>
        <taxon>Bacillati</taxon>
        <taxon>Actinomycetota</taxon>
        <taxon>Actinomycetes</taxon>
        <taxon>Micrococcales</taxon>
        <taxon>Jonesiaceae</taxon>
        <taxon>Flavimobilis</taxon>
    </lineage>
</organism>
<dbReference type="InterPro" id="IPR041698">
    <property type="entry name" value="Methyltransf_25"/>
</dbReference>
<gene>
    <name evidence="5" type="ORF">SAMN04488035_1349</name>
</gene>
<sequence length="254" mass="27967">MTSRSSASTVRLQHREVEARELMDDPDCDLQALTRTYRHFRVINALVAGWRRVYVRRLRPLLSASRETTLLDVGCGGGDVAIALARWARRDGLRLTVTGIDPDERAFAFCSARVPQRGVTFEQTTSAALVAAGRTFDVVVSNHLLHHLDDDARGALLADCERLARRVVVHNDIARSPVAYAAYFVATLPFVRGARPHASFIHDDGLLSIRRSFRPAELATLVPPGWRVRAQFPYRVLLVHRAGAGGPAGGSARA</sequence>
<accession>A0A1I2FIL0</accession>
<keyword evidence="1 5" id="KW-0489">Methyltransferase</keyword>
<dbReference type="GO" id="GO:0032259">
    <property type="term" value="P:methylation"/>
    <property type="evidence" value="ECO:0007669"/>
    <property type="project" value="UniProtKB-KW"/>
</dbReference>
<dbReference type="NCBIfam" id="NF004851">
    <property type="entry name" value="PRK06202.1"/>
    <property type="match status" value="1"/>
</dbReference>
<dbReference type="RefSeq" id="WP_093376413.1">
    <property type="nucleotide sequence ID" value="NZ_BNAN01000002.1"/>
</dbReference>
<proteinExistence type="predicted"/>
<reference evidence="6" key="1">
    <citation type="submission" date="2016-10" db="EMBL/GenBank/DDBJ databases">
        <authorList>
            <person name="Varghese N."/>
            <person name="Submissions S."/>
        </authorList>
    </citation>
    <scope>NUCLEOTIDE SEQUENCE [LARGE SCALE GENOMIC DNA]</scope>
    <source>
        <strain evidence="6">DSM 19083</strain>
    </source>
</reference>
<dbReference type="STRING" id="285351.SAMN04488035_1349"/>
<evidence type="ECO:0000259" key="4">
    <source>
        <dbReference type="Pfam" id="PF13649"/>
    </source>
</evidence>
<dbReference type="PANTHER" id="PTHR43464:SF19">
    <property type="entry name" value="UBIQUINONE BIOSYNTHESIS O-METHYLTRANSFERASE, MITOCHONDRIAL"/>
    <property type="match status" value="1"/>
</dbReference>
<evidence type="ECO:0000313" key="5">
    <source>
        <dbReference type="EMBL" id="SFF05252.1"/>
    </source>
</evidence>
<dbReference type="Gene3D" id="3.40.50.150">
    <property type="entry name" value="Vaccinia Virus protein VP39"/>
    <property type="match status" value="1"/>
</dbReference>
<dbReference type="CDD" id="cd02440">
    <property type="entry name" value="AdoMet_MTases"/>
    <property type="match status" value="1"/>
</dbReference>
<evidence type="ECO:0000256" key="3">
    <source>
        <dbReference type="ARBA" id="ARBA00022691"/>
    </source>
</evidence>
<keyword evidence="3" id="KW-0949">S-adenosyl-L-methionine</keyword>
<keyword evidence="2" id="KW-0808">Transferase</keyword>
<protein>
    <submittedName>
        <fullName evidence="5">2-polyprenyl-3-methyl-5-hydroxy-6-metoxy-1,4-benzoquinol methylase</fullName>
    </submittedName>
</protein>
<keyword evidence="6" id="KW-1185">Reference proteome</keyword>
<feature type="domain" description="Methyltransferase" evidence="4">
    <location>
        <begin position="71"/>
        <end position="165"/>
    </location>
</feature>
<dbReference type="SUPFAM" id="SSF53335">
    <property type="entry name" value="S-adenosyl-L-methionine-dependent methyltransferases"/>
    <property type="match status" value="1"/>
</dbReference>
<dbReference type="PANTHER" id="PTHR43464">
    <property type="entry name" value="METHYLTRANSFERASE"/>
    <property type="match status" value="1"/>
</dbReference>
<name>A0A1I2FIL0_9MICO</name>